<proteinExistence type="predicted"/>
<dbReference type="EMBL" id="CP116590">
    <property type="protein sequence ID" value="WCG37215.1"/>
    <property type="molecule type" value="Genomic_DNA"/>
</dbReference>
<gene>
    <name evidence="7" type="ORF">PML80_06715</name>
</gene>
<evidence type="ECO:0000256" key="4">
    <source>
        <dbReference type="ARBA" id="ARBA00022989"/>
    </source>
</evidence>
<reference evidence="7" key="1">
    <citation type="submission" date="2023-01" db="EMBL/GenBank/DDBJ databases">
        <title>Oxazolidinone resistance genes in florfenicol resistant enterococci from beef cattle and veal calves at slaughter.</title>
        <authorList>
            <person name="Biggel M."/>
        </authorList>
    </citation>
    <scope>NUCLEOTIDE SEQUENCE</scope>
    <source>
        <strain evidence="7">K79-1</strain>
    </source>
</reference>
<evidence type="ECO:0000313" key="7">
    <source>
        <dbReference type="EMBL" id="WCG37215.1"/>
    </source>
</evidence>
<feature type="transmembrane region" description="Helical" evidence="6">
    <location>
        <begin position="324"/>
        <end position="345"/>
    </location>
</feature>
<dbReference type="RefSeq" id="WP_271735492.1">
    <property type="nucleotide sequence ID" value="NZ_CP116590.1"/>
</dbReference>
<comment type="subcellular location">
    <subcellularLocation>
        <location evidence="1">Cell membrane</location>
        <topology evidence="1">Multi-pass membrane protein</topology>
    </subcellularLocation>
</comment>
<evidence type="ECO:0000313" key="8">
    <source>
        <dbReference type="Proteomes" id="UP001179483"/>
    </source>
</evidence>
<feature type="transmembrane region" description="Helical" evidence="6">
    <location>
        <begin position="433"/>
        <end position="453"/>
    </location>
</feature>
<feature type="transmembrane region" description="Helical" evidence="6">
    <location>
        <begin position="12"/>
        <end position="34"/>
    </location>
</feature>
<feature type="transmembrane region" description="Helical" evidence="6">
    <location>
        <begin position="46"/>
        <end position="67"/>
    </location>
</feature>
<dbReference type="PANTHER" id="PTHR30250">
    <property type="entry name" value="PST FAMILY PREDICTED COLANIC ACID TRANSPORTER"/>
    <property type="match status" value="1"/>
</dbReference>
<feature type="transmembrane region" description="Helical" evidence="6">
    <location>
        <begin position="110"/>
        <end position="127"/>
    </location>
</feature>
<feature type="transmembrane region" description="Helical" evidence="6">
    <location>
        <begin position="408"/>
        <end position="427"/>
    </location>
</feature>
<protein>
    <submittedName>
        <fullName evidence="7">Lipopolysaccharide biosynthesis protein</fullName>
    </submittedName>
</protein>
<dbReference type="InterPro" id="IPR050833">
    <property type="entry name" value="Poly_Biosynth_Transport"/>
</dbReference>
<feature type="transmembrane region" description="Helical" evidence="6">
    <location>
        <begin position="139"/>
        <end position="161"/>
    </location>
</feature>
<keyword evidence="5 6" id="KW-0472">Membrane</keyword>
<feature type="transmembrane region" description="Helical" evidence="6">
    <location>
        <begin position="79"/>
        <end position="98"/>
    </location>
</feature>
<dbReference type="PANTHER" id="PTHR30250:SF11">
    <property type="entry name" value="O-ANTIGEN TRANSPORTER-RELATED"/>
    <property type="match status" value="1"/>
</dbReference>
<organism evidence="7 8">
    <name type="scientific">Aerococcus urinaeequi</name>
    <dbReference type="NCBI Taxonomy" id="51665"/>
    <lineage>
        <taxon>Bacteria</taxon>
        <taxon>Bacillati</taxon>
        <taxon>Bacillota</taxon>
        <taxon>Bacilli</taxon>
        <taxon>Lactobacillales</taxon>
        <taxon>Aerococcaceae</taxon>
        <taxon>Aerococcus</taxon>
    </lineage>
</organism>
<evidence type="ECO:0000256" key="2">
    <source>
        <dbReference type="ARBA" id="ARBA00022475"/>
    </source>
</evidence>
<accession>A0AAF0BJ30</accession>
<keyword evidence="3 6" id="KW-0812">Transmembrane</keyword>
<evidence type="ECO:0000256" key="3">
    <source>
        <dbReference type="ARBA" id="ARBA00022692"/>
    </source>
</evidence>
<feature type="transmembrane region" description="Helical" evidence="6">
    <location>
        <begin position="207"/>
        <end position="224"/>
    </location>
</feature>
<keyword evidence="4 6" id="KW-1133">Transmembrane helix</keyword>
<feature type="transmembrane region" description="Helical" evidence="6">
    <location>
        <begin position="230"/>
        <end position="247"/>
    </location>
</feature>
<evidence type="ECO:0000256" key="1">
    <source>
        <dbReference type="ARBA" id="ARBA00004651"/>
    </source>
</evidence>
<feature type="transmembrane region" description="Helical" evidence="6">
    <location>
        <begin position="285"/>
        <end position="304"/>
    </location>
</feature>
<dbReference type="Pfam" id="PF01943">
    <property type="entry name" value="Polysacc_synt"/>
    <property type="match status" value="1"/>
</dbReference>
<sequence>MNLYKKLFNNLMVFGLGNMGSKIISFILVPLYTYYLSQKEYGSVDLVMVTVNMVLPIVTACAHEAVLRFAIDESDSEWVLSNTLTITVVGYFVLLLIYPILNYFNFLEDNLLYLYIILLVQMINQLFTQFTRGIGKVRIFAINGVLITLLTGLLNILFLAILNLGLYGYFISITLAYIFSTVFIFITVKPFKYIKINNLSFIRIKEILAYSIPLIPNYLMWWIINSSSRYIINWFVGIAANGIFAVASKIPSLISIISSVFTQAWQLSVFESYEREKKSKFYSKIFNIYVSILLLFDSLILIFLKPTFSIFFSESFYTAWQPVPFLLLGSVFSALSSFLGVAYTASKETKGVFRTSMIGGGFSIILNIILIPLFGIIGAGVSSMIGFFVMFFVRYVDTKDILSFNIDWNKFLLTLVLIILQTVILFIDINDYIALTILVSLFLVNLIINRNIFEIISFIEKNFIRK</sequence>
<dbReference type="GO" id="GO:0005886">
    <property type="term" value="C:plasma membrane"/>
    <property type="evidence" value="ECO:0007669"/>
    <property type="project" value="UniProtKB-SubCell"/>
</dbReference>
<name>A0AAF0BJ30_9LACT</name>
<evidence type="ECO:0000256" key="6">
    <source>
        <dbReference type="SAM" id="Phobius"/>
    </source>
</evidence>
<keyword evidence="2" id="KW-1003">Cell membrane</keyword>
<feature type="transmembrane region" description="Helical" evidence="6">
    <location>
        <begin position="352"/>
        <end position="370"/>
    </location>
</feature>
<dbReference type="Proteomes" id="UP001179483">
    <property type="component" value="Chromosome"/>
</dbReference>
<feature type="transmembrane region" description="Helical" evidence="6">
    <location>
        <begin position="167"/>
        <end position="186"/>
    </location>
</feature>
<dbReference type="InterPro" id="IPR002797">
    <property type="entry name" value="Polysacc_synth"/>
</dbReference>
<evidence type="ECO:0000256" key="5">
    <source>
        <dbReference type="ARBA" id="ARBA00023136"/>
    </source>
</evidence>
<dbReference type="AlphaFoldDB" id="A0AAF0BJ30"/>
<feature type="transmembrane region" description="Helical" evidence="6">
    <location>
        <begin position="376"/>
        <end position="396"/>
    </location>
</feature>